<reference evidence="2 3" key="1">
    <citation type="journal article" date="2024" name="Commun. Biol.">
        <title>Comparative genomic analysis of thermophilic fungi reveals convergent evolutionary adaptations and gene losses.</title>
        <authorList>
            <person name="Steindorff A.S."/>
            <person name="Aguilar-Pontes M.V."/>
            <person name="Robinson A.J."/>
            <person name="Andreopoulos B."/>
            <person name="LaButti K."/>
            <person name="Kuo A."/>
            <person name="Mondo S."/>
            <person name="Riley R."/>
            <person name="Otillar R."/>
            <person name="Haridas S."/>
            <person name="Lipzen A."/>
            <person name="Grimwood J."/>
            <person name="Schmutz J."/>
            <person name="Clum A."/>
            <person name="Reid I.D."/>
            <person name="Moisan M.C."/>
            <person name="Butler G."/>
            <person name="Nguyen T.T.M."/>
            <person name="Dewar K."/>
            <person name="Conant G."/>
            <person name="Drula E."/>
            <person name="Henrissat B."/>
            <person name="Hansel C."/>
            <person name="Singer S."/>
            <person name="Hutchinson M.I."/>
            <person name="de Vries R.P."/>
            <person name="Natvig D.O."/>
            <person name="Powell A.J."/>
            <person name="Tsang A."/>
            <person name="Grigoriev I.V."/>
        </authorList>
    </citation>
    <scope>NUCLEOTIDE SEQUENCE [LARGE SCALE GENOMIC DNA]</scope>
    <source>
        <strain evidence="2 3">ATCC 24622</strain>
    </source>
</reference>
<protein>
    <submittedName>
        <fullName evidence="2">Uncharacterized protein</fullName>
    </submittedName>
</protein>
<sequence>MRSMFAIIASVLLGAALAAPTSTASVAAPSSPPFQVGNFTAKVLANDTTVYTFDLDYHPSAPTTHCIAVTPAAPENCAPGNLCVSYGRCGESDPEPVLFNVGLNADGDGLVVSVQSNYLESAGICEDCAQSGLVVLQASVIERNGVQVYTGPGEFSVDAELTTY</sequence>
<evidence type="ECO:0000313" key="2">
    <source>
        <dbReference type="EMBL" id="KAL1870263.1"/>
    </source>
</evidence>
<dbReference type="Proteomes" id="UP001586593">
    <property type="component" value="Unassembled WGS sequence"/>
</dbReference>
<keyword evidence="3" id="KW-1185">Reference proteome</keyword>
<gene>
    <name evidence="2" type="ORF">VTK73DRAFT_2782</name>
</gene>
<name>A0ABR3X306_9PEZI</name>
<evidence type="ECO:0000256" key="1">
    <source>
        <dbReference type="SAM" id="SignalP"/>
    </source>
</evidence>
<dbReference type="EMBL" id="JAZHXJ010000180">
    <property type="protein sequence ID" value="KAL1870263.1"/>
    <property type="molecule type" value="Genomic_DNA"/>
</dbReference>
<organism evidence="2 3">
    <name type="scientific">Phialemonium thermophilum</name>
    <dbReference type="NCBI Taxonomy" id="223376"/>
    <lineage>
        <taxon>Eukaryota</taxon>
        <taxon>Fungi</taxon>
        <taxon>Dikarya</taxon>
        <taxon>Ascomycota</taxon>
        <taxon>Pezizomycotina</taxon>
        <taxon>Sordariomycetes</taxon>
        <taxon>Sordariomycetidae</taxon>
        <taxon>Cephalothecales</taxon>
        <taxon>Cephalothecaceae</taxon>
        <taxon>Phialemonium</taxon>
    </lineage>
</organism>
<evidence type="ECO:0000313" key="3">
    <source>
        <dbReference type="Proteomes" id="UP001586593"/>
    </source>
</evidence>
<feature type="signal peptide" evidence="1">
    <location>
        <begin position="1"/>
        <end position="18"/>
    </location>
</feature>
<feature type="chain" id="PRO_5046741387" evidence="1">
    <location>
        <begin position="19"/>
        <end position="164"/>
    </location>
</feature>
<comment type="caution">
    <text evidence="2">The sequence shown here is derived from an EMBL/GenBank/DDBJ whole genome shotgun (WGS) entry which is preliminary data.</text>
</comment>
<keyword evidence="1" id="KW-0732">Signal</keyword>
<proteinExistence type="predicted"/>
<accession>A0ABR3X306</accession>